<evidence type="ECO:0000313" key="4">
    <source>
        <dbReference type="EMBL" id="MSB18604.1"/>
    </source>
</evidence>
<comment type="caution">
    <text evidence="4">The sequence shown here is derived from an EMBL/GenBank/DDBJ whole genome shotgun (WGS) entry which is preliminary data.</text>
</comment>
<protein>
    <recommendedName>
        <fullName evidence="3">SLH domain-containing protein</fullName>
    </recommendedName>
</protein>
<feature type="signal peptide" evidence="2">
    <location>
        <begin position="1"/>
        <end position="36"/>
    </location>
</feature>
<name>A0A6I2QWR8_FLAPL</name>
<feature type="domain" description="SLH" evidence="3">
    <location>
        <begin position="1047"/>
        <end position="1110"/>
    </location>
</feature>
<dbReference type="EMBL" id="WKPR01000003">
    <property type="protein sequence ID" value="MSB18604.1"/>
    <property type="molecule type" value="Genomic_DNA"/>
</dbReference>
<dbReference type="AlphaFoldDB" id="A0A6I2QWR8"/>
<dbReference type="Proteomes" id="UP000434475">
    <property type="component" value="Unassembled WGS sequence"/>
</dbReference>
<organism evidence="4 5">
    <name type="scientific">Flavonifractor plautii</name>
    <name type="common">Fusobacterium plautii</name>
    <dbReference type="NCBI Taxonomy" id="292800"/>
    <lineage>
        <taxon>Bacteria</taxon>
        <taxon>Bacillati</taxon>
        <taxon>Bacillota</taxon>
        <taxon>Clostridia</taxon>
        <taxon>Eubacteriales</taxon>
        <taxon>Oscillospiraceae</taxon>
        <taxon>Flavonifractor</taxon>
    </lineage>
</organism>
<evidence type="ECO:0000259" key="3">
    <source>
        <dbReference type="PROSITE" id="PS51272"/>
    </source>
</evidence>
<dbReference type="SUPFAM" id="SSF53187">
    <property type="entry name" value="Zn-dependent exopeptidases"/>
    <property type="match status" value="1"/>
</dbReference>
<gene>
    <name evidence="4" type="ORF">GKE97_03620</name>
</gene>
<dbReference type="InterPro" id="IPR001119">
    <property type="entry name" value="SLH_dom"/>
</dbReference>
<proteinExistence type="predicted"/>
<evidence type="ECO:0000256" key="1">
    <source>
        <dbReference type="ARBA" id="ARBA00022737"/>
    </source>
</evidence>
<dbReference type="PROSITE" id="PS51272">
    <property type="entry name" value="SLH"/>
    <property type="match status" value="2"/>
</dbReference>
<keyword evidence="1" id="KW-0677">Repeat</keyword>
<feature type="domain" description="SLH" evidence="3">
    <location>
        <begin position="1155"/>
        <end position="1209"/>
    </location>
</feature>
<sequence>MKEASTMTMRIHRAVRTLSLLLALSMLLSVSAISSAAETPAPSVLTVSDSTLALVDRDQDFTATLTVDASVLGDASPDAWAAGLTWYLTREEGFQDGTLYPYYYPGDRLDRWQVWNNGEGGDALFTLGDAAASSSGGKVTVTLPFTAGSFTGINGDSSKNRNAWPSFIGTYTLSARSGDTVVAETDMTVNAYDSYVRYDDIDESIQDIIDEALPGRYITVTTFGQSEGGRDQYYVTLSDSKASVDAFQAMNAIAETAPASLQDKLEKGSMGDYRVPFFLNNVHPDEDPGVDAQLNVLRALATQETVTYNTLTGFKDKSVDISEMFAPDVLDLGITGLGSQKFTRDAEGNIQDNTGVNDASELYTISGDITLKVDDILDDIIFVICPNENPDGRTYNTRRNDNGFDLNRDASNQTQNETTNLVQVINDWNPVVFAELHGYMTEFLVEPCTPPHEPNLEYDLLVKNFALGSEAFGTAALGTMSATREEHPDTLYWSYYMPLRDDYDPSTMHWSAWDDLCTNYGPSYAMLNCGSLGYTIETPYNNEASTDLFEYGVYGLIDYVMEHKDDIYHNQLEFFRRGIENEDHRDSMEKWYVDVNNKQLQSDTWRVPYEENDNYFPEYYVIPVDAASQRDPADAYAMGRFLLRNGVRVSSLDTDTAVGGVTYRAGSLVVDMHQAKRNYANAVLWEGADASASGFPDLYSESVTNFPAMRGFDCIPIAAEGAFDGKLTEVSTVTGRSQLTGTAGDVVILSNNGSEAVRAVNALLDAGRTVSLITSGDHKGDFALSLASYETVADDFVLSATRTAESPAASAIRKPTLFLAGRYDAFSGAKLTEGYFAQWFRDGYGFRNYRNVYSNGTSNYDIETYIDQLGFTVTDDPAKADIIVGNVALDQGEKGAAAVAAVKAGTPYIATGSDPLEYISKNLVTDLTYTTLGMEALHTVTYPTDSLITASYAADGDHVLYTYSCGVLTSVPAGATVLIQAAEQDSFIAGCCLNENGTPIDGFVEAIALERDGMDLTIFANSVNNRAHQQDDYRYVTNAIYAKMSTGGTGFTDVPASHWAAGGIAYAVENVLMTGTSRTTFAPAAPTTRGMMMTILARQDGVSTSGGGTWYEKGMAWAKENGISDGSAPNGSITREQLAVMLYRASGADAGSAELSAFADSKAVSSWAAEAMSWAVEQGVITGKKGNLLDPGGTASRAEVAVMLQRYLG</sequence>
<dbReference type="Pfam" id="PF00395">
    <property type="entry name" value="SLH"/>
    <property type="match status" value="2"/>
</dbReference>
<accession>A0A6I2QWR8</accession>
<evidence type="ECO:0000256" key="2">
    <source>
        <dbReference type="SAM" id="SignalP"/>
    </source>
</evidence>
<keyword evidence="2" id="KW-0732">Signal</keyword>
<reference evidence="4 5" key="1">
    <citation type="journal article" date="2019" name="Nat. Med.">
        <title>A library of human gut bacterial isolates paired with longitudinal multiomics data enables mechanistic microbiome research.</title>
        <authorList>
            <person name="Poyet M."/>
            <person name="Groussin M."/>
            <person name="Gibbons S.M."/>
            <person name="Avila-Pacheco J."/>
            <person name="Jiang X."/>
            <person name="Kearney S.M."/>
            <person name="Perrotta A.R."/>
            <person name="Berdy B."/>
            <person name="Zhao S."/>
            <person name="Lieberman T.D."/>
            <person name="Swanson P.K."/>
            <person name="Smith M."/>
            <person name="Roesemann S."/>
            <person name="Alexander J.E."/>
            <person name="Rich S.A."/>
            <person name="Livny J."/>
            <person name="Vlamakis H."/>
            <person name="Clish C."/>
            <person name="Bullock K."/>
            <person name="Deik A."/>
            <person name="Scott J."/>
            <person name="Pierce K.A."/>
            <person name="Xavier R.J."/>
            <person name="Alm E.J."/>
        </authorList>
    </citation>
    <scope>NUCLEOTIDE SEQUENCE [LARGE SCALE GENOMIC DNA]</scope>
    <source>
        <strain evidence="4 5">BIOML-A2</strain>
    </source>
</reference>
<feature type="chain" id="PRO_5026195821" description="SLH domain-containing protein" evidence="2">
    <location>
        <begin position="37"/>
        <end position="1209"/>
    </location>
</feature>
<evidence type="ECO:0000313" key="5">
    <source>
        <dbReference type="Proteomes" id="UP000434475"/>
    </source>
</evidence>
<dbReference type="Gene3D" id="3.40.630.10">
    <property type="entry name" value="Zn peptidases"/>
    <property type="match status" value="1"/>
</dbReference>